<reference evidence="2" key="1">
    <citation type="submission" date="2020-10" db="EMBL/GenBank/DDBJ databases">
        <title>Sequencing the genomes of 1000 actinobacteria strains.</title>
        <authorList>
            <person name="Klenk H.-P."/>
        </authorList>
    </citation>
    <scope>NUCLEOTIDE SEQUENCE</scope>
    <source>
        <strain evidence="2">DSM 45354</strain>
    </source>
</reference>
<dbReference type="Pfam" id="PF01042">
    <property type="entry name" value="Ribonuc_L-PSP"/>
    <property type="match status" value="1"/>
</dbReference>
<dbReference type="GO" id="GO:0019239">
    <property type="term" value="F:deaminase activity"/>
    <property type="evidence" value="ECO:0007669"/>
    <property type="project" value="TreeGrafter"/>
</dbReference>
<dbReference type="PANTHER" id="PTHR11803:SF58">
    <property type="entry name" value="PROTEIN HMF1-RELATED"/>
    <property type="match status" value="1"/>
</dbReference>
<dbReference type="SUPFAM" id="SSF55298">
    <property type="entry name" value="YjgF-like"/>
    <property type="match status" value="1"/>
</dbReference>
<gene>
    <name evidence="2" type="ORF">HEB94_000882</name>
</gene>
<accession>A0A927MQ57</accession>
<dbReference type="EMBL" id="JADBEM010000001">
    <property type="protein sequence ID" value="MBE1604034.1"/>
    <property type="molecule type" value="Genomic_DNA"/>
</dbReference>
<dbReference type="Gene3D" id="3.30.1330.40">
    <property type="entry name" value="RutC-like"/>
    <property type="match status" value="1"/>
</dbReference>
<dbReference type="InterPro" id="IPR035959">
    <property type="entry name" value="RutC-like_sf"/>
</dbReference>
<comment type="caution">
    <text evidence="2">The sequence shown here is derived from an EMBL/GenBank/DDBJ whole genome shotgun (WGS) entry which is preliminary data.</text>
</comment>
<proteinExistence type="inferred from homology"/>
<dbReference type="Proteomes" id="UP000638648">
    <property type="component" value="Unassembled WGS sequence"/>
</dbReference>
<dbReference type="AlphaFoldDB" id="A0A927MQ57"/>
<dbReference type="RefSeq" id="WP_192748687.1">
    <property type="nucleotide sequence ID" value="NZ_BAABJL010000135.1"/>
</dbReference>
<evidence type="ECO:0000256" key="1">
    <source>
        <dbReference type="ARBA" id="ARBA00010552"/>
    </source>
</evidence>
<keyword evidence="3" id="KW-1185">Reference proteome</keyword>
<dbReference type="InterPro" id="IPR006175">
    <property type="entry name" value="YjgF/YER057c/UK114"/>
</dbReference>
<dbReference type="CDD" id="cd00448">
    <property type="entry name" value="YjgF_YER057c_UK114_family"/>
    <property type="match status" value="1"/>
</dbReference>
<organism evidence="2 3">
    <name type="scientific">Actinopolymorpha pittospori</name>
    <dbReference type="NCBI Taxonomy" id="648752"/>
    <lineage>
        <taxon>Bacteria</taxon>
        <taxon>Bacillati</taxon>
        <taxon>Actinomycetota</taxon>
        <taxon>Actinomycetes</taxon>
        <taxon>Propionibacteriales</taxon>
        <taxon>Actinopolymorphaceae</taxon>
        <taxon>Actinopolymorpha</taxon>
    </lineage>
</organism>
<comment type="similarity">
    <text evidence="1">Belongs to the RutC family.</text>
</comment>
<dbReference type="PANTHER" id="PTHR11803">
    <property type="entry name" value="2-IMINOBUTANOATE/2-IMINOPROPANOATE DEAMINASE RIDA"/>
    <property type="match status" value="1"/>
</dbReference>
<protein>
    <submittedName>
        <fullName evidence="2">Enamine deaminase RidA (YjgF/YER057c/UK114 family)</fullName>
    </submittedName>
</protein>
<name>A0A927MQ57_9ACTN</name>
<dbReference type="GO" id="GO:0005829">
    <property type="term" value="C:cytosol"/>
    <property type="evidence" value="ECO:0007669"/>
    <property type="project" value="TreeGrafter"/>
</dbReference>
<sequence length="147" mass="15894">MPAAQAPNRRTENFGAPAEKTYGYVQAIMHGDTIYISGQLAQDGADLVAPAPLDEHGKVTDYENMGDQMQQAYRNAETLLGRFGASLANVVEEVLYVLDIDAAFRVAGPVRKAAYGREDPQVASTLVGTPRLAFPAQLVEIKMIARV</sequence>
<evidence type="ECO:0000313" key="2">
    <source>
        <dbReference type="EMBL" id="MBE1604034.1"/>
    </source>
</evidence>
<evidence type="ECO:0000313" key="3">
    <source>
        <dbReference type="Proteomes" id="UP000638648"/>
    </source>
</evidence>